<feature type="region of interest" description="Disordered" evidence="10">
    <location>
        <begin position="247"/>
        <end position="297"/>
    </location>
</feature>
<accession>A0AA89BWQ3</accession>
<evidence type="ECO:0000256" key="7">
    <source>
        <dbReference type="ARBA" id="ARBA00022840"/>
    </source>
</evidence>
<keyword evidence="3" id="KW-0963">Cytoplasm</keyword>
<dbReference type="InterPro" id="IPR027417">
    <property type="entry name" value="P-loop_NTPase"/>
</dbReference>
<dbReference type="InterPro" id="IPR003593">
    <property type="entry name" value="AAA+_ATPase"/>
</dbReference>
<sequence length="889" mass="99468">MPSKSKSGKIEWQECVKCHIFVHSKDLETHKSECDVKLYSHSFIHSSYGVFNAKIHQVTNELNVPRNTTDDLIFLHPTVMSLTGIPIATECIIQQNYVRIAWPMSSLPATSIGVQENLRQLLERDVEKQTGNFVSVSPLTDVPFEVDQVHLQPCASEEREFYVDDSFTDYITQKFCGKCLRLGNLISFTYFGQMCNFEVKKVVGTKHMRTFYLQVEDISLDTSDITKDLSDLNLSAINESSSVKSVVFDEESPMRTKKDNSQKSSPDKKAQDSSFSHLSHTSTPKLKGNNSSSASINDSMFKTPVIRKVKTVSKSSNSNFFRVSSQTKFVIPSETNTEEDKMVKRKRVTFASIGGLIKQIESIKEMVEMPIEKPEIFKSYGLPLPHGILLYGPGGTGKTMLMEALCQETSLYTVRVNSADIVSKFYGESEARLRQIFKDAEERAPSLIIMDDVDSLFSRRDNTQNESLKRLVATLLTLMDGIAKKSDNNRLILVIAATVNPDALDPALRRPGRFDREIEVPVPSSKDRFEILQRQLESIPHSLTPGDITEISDHAHGYVGADLAFLCQQASLIALKRGRQCQGQGNQEASFTVAKEDMSVAMTTVQPSAMREVQLEIPKVKWSDIGGQEEIKLKLRQAVEWPLKHPQSFARMGIRPPRGILMYGPPGCSKTMIAKALATESKLNFLAVKGPELFSKWVGESERAVREVFRKARAASPAIIFFDEIDALAVERGSSSGSSNVGDRVLAQLLTEMDGVVGLQDVTIVAATNRPDMIDKALMRPGRLDRILYVPLPDRITRRQIFQISLQRVPVGEDVDIEELVDRTVKYSGAEVSAVCHEAALFALQEDIHSKVVKREHFDHALKSVTPRISDSLIQFYEDYQNKSGLHSV</sequence>
<keyword evidence="8" id="KW-0143">Chaperone</keyword>
<feature type="domain" description="AAA+ ATPase" evidence="11">
    <location>
        <begin position="384"/>
        <end position="524"/>
    </location>
</feature>
<comment type="subcellular location">
    <subcellularLocation>
        <location evidence="1">Cytoplasm</location>
    </subcellularLocation>
</comment>
<dbReference type="SUPFAM" id="SSF52540">
    <property type="entry name" value="P-loop containing nucleoside triphosphate hydrolases"/>
    <property type="match status" value="2"/>
</dbReference>
<evidence type="ECO:0000313" key="13">
    <source>
        <dbReference type="Proteomes" id="UP001186944"/>
    </source>
</evidence>
<evidence type="ECO:0000256" key="2">
    <source>
        <dbReference type="ARBA" id="ARBA00012554"/>
    </source>
</evidence>
<feature type="compositionally biased region" description="Basic and acidic residues" evidence="10">
    <location>
        <begin position="252"/>
        <end position="271"/>
    </location>
</feature>
<evidence type="ECO:0000256" key="4">
    <source>
        <dbReference type="ARBA" id="ARBA00022737"/>
    </source>
</evidence>
<dbReference type="GO" id="GO:0016887">
    <property type="term" value="F:ATP hydrolysis activity"/>
    <property type="evidence" value="ECO:0007669"/>
    <property type="project" value="InterPro"/>
</dbReference>
<keyword evidence="4" id="KW-0677">Repeat</keyword>
<dbReference type="InterPro" id="IPR003960">
    <property type="entry name" value="ATPase_AAA_CS"/>
</dbReference>
<dbReference type="SMART" id="SM00382">
    <property type="entry name" value="AAA"/>
    <property type="match status" value="2"/>
</dbReference>
<dbReference type="Pfam" id="PF00004">
    <property type="entry name" value="AAA"/>
    <property type="match status" value="2"/>
</dbReference>
<comment type="caution">
    <text evidence="12">The sequence shown here is derived from an EMBL/GenBank/DDBJ whole genome shotgun (WGS) entry which is preliminary data.</text>
</comment>
<dbReference type="AlphaFoldDB" id="A0AA89BWQ3"/>
<dbReference type="GO" id="GO:0005737">
    <property type="term" value="C:cytoplasm"/>
    <property type="evidence" value="ECO:0007669"/>
    <property type="project" value="UniProtKB-SubCell"/>
</dbReference>
<dbReference type="FunFam" id="3.40.50.300:FF:000012">
    <property type="entry name" value="Transitional endoplasmic reticulum ATPase"/>
    <property type="match status" value="1"/>
</dbReference>
<dbReference type="InterPro" id="IPR041569">
    <property type="entry name" value="AAA_lid_3"/>
</dbReference>
<feature type="domain" description="AAA+ ATPase" evidence="11">
    <location>
        <begin position="656"/>
        <end position="794"/>
    </location>
</feature>
<dbReference type="EMBL" id="VSWD01000006">
    <property type="protein sequence ID" value="KAK3099289.1"/>
    <property type="molecule type" value="Genomic_DNA"/>
</dbReference>
<evidence type="ECO:0000256" key="1">
    <source>
        <dbReference type="ARBA" id="ARBA00004496"/>
    </source>
</evidence>
<evidence type="ECO:0000256" key="8">
    <source>
        <dbReference type="ARBA" id="ARBA00023186"/>
    </source>
</evidence>
<dbReference type="PANTHER" id="PTHR23077">
    <property type="entry name" value="AAA-FAMILY ATPASE"/>
    <property type="match status" value="1"/>
</dbReference>
<feature type="compositionally biased region" description="Polar residues" evidence="10">
    <location>
        <begin position="272"/>
        <end position="297"/>
    </location>
</feature>
<keyword evidence="6" id="KW-0378">Hydrolase</keyword>
<dbReference type="InterPro" id="IPR050168">
    <property type="entry name" value="AAA_ATPase_domain"/>
</dbReference>
<gene>
    <name evidence="12" type="ORF">FSP39_002087</name>
</gene>
<evidence type="ECO:0000256" key="9">
    <source>
        <dbReference type="ARBA" id="ARBA00061477"/>
    </source>
</evidence>
<evidence type="ECO:0000256" key="3">
    <source>
        <dbReference type="ARBA" id="ARBA00022490"/>
    </source>
</evidence>
<dbReference type="GO" id="GO:0005524">
    <property type="term" value="F:ATP binding"/>
    <property type="evidence" value="ECO:0007669"/>
    <property type="project" value="UniProtKB-KW"/>
</dbReference>
<dbReference type="Gene3D" id="3.40.50.300">
    <property type="entry name" value="P-loop containing nucleotide triphosphate hydrolases"/>
    <property type="match status" value="2"/>
</dbReference>
<keyword evidence="7" id="KW-0067">ATP-binding</keyword>
<dbReference type="EC" id="3.6.4.10" evidence="2"/>
<name>A0AA89BWQ3_PINIB</name>
<protein>
    <recommendedName>
        <fullName evidence="2">non-chaperonin molecular chaperone ATPase</fullName>
        <ecNumber evidence="2">3.6.4.10</ecNumber>
    </recommendedName>
</protein>
<evidence type="ECO:0000259" key="11">
    <source>
        <dbReference type="SMART" id="SM00382"/>
    </source>
</evidence>
<evidence type="ECO:0000313" key="12">
    <source>
        <dbReference type="EMBL" id="KAK3099289.1"/>
    </source>
</evidence>
<organism evidence="12 13">
    <name type="scientific">Pinctada imbricata</name>
    <name type="common">Atlantic pearl-oyster</name>
    <name type="synonym">Pinctada martensii</name>
    <dbReference type="NCBI Taxonomy" id="66713"/>
    <lineage>
        <taxon>Eukaryota</taxon>
        <taxon>Metazoa</taxon>
        <taxon>Spiralia</taxon>
        <taxon>Lophotrochozoa</taxon>
        <taxon>Mollusca</taxon>
        <taxon>Bivalvia</taxon>
        <taxon>Autobranchia</taxon>
        <taxon>Pteriomorphia</taxon>
        <taxon>Pterioida</taxon>
        <taxon>Pterioidea</taxon>
        <taxon>Pteriidae</taxon>
        <taxon>Pinctada</taxon>
    </lineage>
</organism>
<dbReference type="Proteomes" id="UP001186944">
    <property type="component" value="Unassembled WGS sequence"/>
</dbReference>
<proteinExistence type="inferred from homology"/>
<evidence type="ECO:0000256" key="5">
    <source>
        <dbReference type="ARBA" id="ARBA00022741"/>
    </source>
</evidence>
<dbReference type="PROSITE" id="PS00674">
    <property type="entry name" value="AAA"/>
    <property type="match status" value="1"/>
</dbReference>
<dbReference type="Gene3D" id="1.10.8.60">
    <property type="match status" value="2"/>
</dbReference>
<dbReference type="CDD" id="cd19511">
    <property type="entry name" value="RecA-like_CDC48_r2-like"/>
    <property type="match status" value="1"/>
</dbReference>
<evidence type="ECO:0000256" key="6">
    <source>
        <dbReference type="ARBA" id="ARBA00022801"/>
    </source>
</evidence>
<evidence type="ECO:0000256" key="10">
    <source>
        <dbReference type="SAM" id="MobiDB-lite"/>
    </source>
</evidence>
<keyword evidence="5" id="KW-0547">Nucleotide-binding</keyword>
<keyword evidence="13" id="KW-1185">Reference proteome</keyword>
<dbReference type="FunFam" id="1.10.8.60:FF:000069">
    <property type="entry name" value="spermatogenesis-associated protein 5 isoform X1"/>
    <property type="match status" value="1"/>
</dbReference>
<comment type="similarity">
    <text evidence="9">Belongs to the AAA ATPase family. AFG2 subfamily.</text>
</comment>
<reference evidence="12" key="1">
    <citation type="submission" date="2019-08" db="EMBL/GenBank/DDBJ databases">
        <title>The improved chromosome-level genome for the pearl oyster Pinctada fucata martensii using PacBio sequencing and Hi-C.</title>
        <authorList>
            <person name="Zheng Z."/>
        </authorList>
    </citation>
    <scope>NUCLEOTIDE SEQUENCE</scope>
    <source>
        <strain evidence="12">ZZ-2019</strain>
        <tissue evidence="12">Adductor muscle</tissue>
    </source>
</reference>
<dbReference type="PANTHER" id="PTHR23077:SF27">
    <property type="entry name" value="ATPASE FAMILY GENE 2 PROTEIN HOMOLOG A"/>
    <property type="match status" value="1"/>
</dbReference>
<dbReference type="FunFam" id="3.40.50.300:FF:000661">
    <property type="entry name" value="calmodulin-interacting protein 111 isoform X1"/>
    <property type="match status" value="1"/>
</dbReference>
<dbReference type="Pfam" id="PF17862">
    <property type="entry name" value="AAA_lid_3"/>
    <property type="match status" value="2"/>
</dbReference>
<dbReference type="InterPro" id="IPR003959">
    <property type="entry name" value="ATPase_AAA_core"/>
</dbReference>